<comment type="pathway">
    <text evidence="3">Secondary metabolite biosynthesis; terpenoid biosynthesis.</text>
</comment>
<keyword evidence="16" id="KW-0496">Mitochondrion</keyword>
<keyword evidence="13" id="KW-0676">Redox-active center</keyword>
<dbReference type="Gene3D" id="1.10.357.140">
    <property type="entry name" value="UbiA prenyltransferase"/>
    <property type="match status" value="1"/>
</dbReference>
<evidence type="ECO:0000256" key="17">
    <source>
        <dbReference type="SAM" id="MobiDB-lite"/>
    </source>
</evidence>
<evidence type="ECO:0000259" key="18">
    <source>
        <dbReference type="Pfam" id="PF00462"/>
    </source>
</evidence>
<evidence type="ECO:0000256" key="15">
    <source>
        <dbReference type="ARBA" id="ARBA00058997"/>
    </source>
</evidence>
<comment type="caution">
    <text evidence="19">The sequence shown here is derived from an EMBL/GenBank/DDBJ whole genome shotgun (WGS) entry which is preliminary data.</text>
</comment>
<evidence type="ECO:0000256" key="13">
    <source>
        <dbReference type="ARBA" id="ARBA00023284"/>
    </source>
</evidence>
<dbReference type="InterPro" id="IPR002109">
    <property type="entry name" value="Glutaredoxin"/>
</dbReference>
<dbReference type="GO" id="GO:0005743">
    <property type="term" value="C:mitochondrial inner membrane"/>
    <property type="evidence" value="ECO:0007669"/>
    <property type="project" value="UniProtKB-SubCell"/>
</dbReference>
<dbReference type="VEuPathDB" id="FungiDB:PABG_07221"/>
<dbReference type="HAMAP" id="MF_01635">
    <property type="entry name" value="UbiA"/>
    <property type="match status" value="1"/>
</dbReference>
<evidence type="ECO:0000256" key="1">
    <source>
        <dbReference type="ARBA" id="ARBA00001946"/>
    </source>
</evidence>
<dbReference type="SUPFAM" id="SSF52833">
    <property type="entry name" value="Thioredoxin-like"/>
    <property type="match status" value="1"/>
</dbReference>
<keyword evidence="5 16" id="KW-0808">Transferase</keyword>
<dbReference type="InterPro" id="IPR039653">
    <property type="entry name" value="Prenyltransferase"/>
</dbReference>
<dbReference type="GO" id="GO:0016114">
    <property type="term" value="P:terpenoid biosynthetic process"/>
    <property type="evidence" value="ECO:0007669"/>
    <property type="project" value="UniProtKB-UniPathway"/>
</dbReference>
<dbReference type="PROSITE" id="PS00943">
    <property type="entry name" value="UBIA"/>
    <property type="match status" value="1"/>
</dbReference>
<keyword evidence="6 16" id="KW-0812">Transmembrane</keyword>
<evidence type="ECO:0000256" key="5">
    <source>
        <dbReference type="ARBA" id="ARBA00022679"/>
    </source>
</evidence>
<keyword evidence="16" id="KW-0414">Isoprene biosynthesis</keyword>
<feature type="transmembrane region" description="Helical" evidence="16">
    <location>
        <begin position="285"/>
        <end position="305"/>
    </location>
</feature>
<dbReference type="FunFam" id="1.20.120.1780:FF:000001">
    <property type="entry name" value="4-hydroxybenzoate octaprenyltransferase"/>
    <property type="match status" value="1"/>
</dbReference>
<keyword evidence="8" id="KW-0479">Metal-binding</keyword>
<feature type="transmembrane region" description="Helical" evidence="16">
    <location>
        <begin position="335"/>
        <end position="354"/>
    </location>
</feature>
<dbReference type="GO" id="GO:0008412">
    <property type="term" value="F:4-hydroxybenzoate polyprenyltransferase activity"/>
    <property type="evidence" value="ECO:0007669"/>
    <property type="project" value="UniProtKB-EC"/>
</dbReference>
<comment type="catalytic activity">
    <reaction evidence="14 16">
        <text>an all-trans-polyprenyl diphosphate + 4-hydroxybenzoate = a 4-hydroxy-3-(all-trans-polyprenyl)benzoate + diphosphate</text>
        <dbReference type="Rhea" id="RHEA:44504"/>
        <dbReference type="Rhea" id="RHEA-COMP:9514"/>
        <dbReference type="Rhea" id="RHEA-COMP:9564"/>
        <dbReference type="ChEBI" id="CHEBI:17879"/>
        <dbReference type="ChEBI" id="CHEBI:33019"/>
        <dbReference type="ChEBI" id="CHEBI:58914"/>
        <dbReference type="ChEBI" id="CHEBI:78396"/>
        <dbReference type="EC" id="2.5.1.39"/>
    </reaction>
</comment>
<comment type="function">
    <text evidence="15 16">Catalyzes the prenylation of para-hydroxybenzoate (PHB) with an all-trans polyprenyl group. Mediates the second step in the final reaction sequence of coenzyme Q (CoQ) biosynthesis, which is the condensation of the polyisoprenoid side chain with PHB, generating the first membrane-bound Q intermediate.</text>
</comment>
<dbReference type="GO" id="GO:0006744">
    <property type="term" value="P:ubiquinone biosynthetic process"/>
    <property type="evidence" value="ECO:0007669"/>
    <property type="project" value="UniProtKB-UniRule"/>
</dbReference>
<evidence type="ECO:0000256" key="3">
    <source>
        <dbReference type="ARBA" id="ARBA00004721"/>
    </source>
</evidence>
<dbReference type="NCBIfam" id="TIGR01474">
    <property type="entry name" value="ubiA_proteo"/>
    <property type="match status" value="1"/>
</dbReference>
<evidence type="ECO:0000256" key="9">
    <source>
        <dbReference type="ARBA" id="ARBA00022989"/>
    </source>
</evidence>
<keyword evidence="12 16" id="KW-0472">Membrane</keyword>
<dbReference type="Gene3D" id="1.20.120.1780">
    <property type="entry name" value="UbiA prenyltransferase"/>
    <property type="match status" value="1"/>
</dbReference>
<dbReference type="InterPro" id="IPR006370">
    <property type="entry name" value="HB_polyprenyltransferase-like"/>
</dbReference>
<sequence length="612" mass="66798">MRILPSRQFPLYLSSLPEFAPVFKTKSRLRCGPYHAFQPHKLQSCSSHSTGQTNQKVTIDLQVTKGKSGLLTTRHMSSSPRPFPSPSSLSPKPSPSSQLPNAVYTPPTTGFIALLPKSWMPYAELIRLDKPAGTYYLFFPCAFSTLLAAPLASPMATPLEVASVCGMFFLGALVMRGAGCAINDLWDRDLDPLVERTRLRPIARKAISPQNALVFTGTQLLVGLGVLLQFPTQCLWYGIPSLLLVGTYPLAKRVTNYPQFVLGLTFSWGAMMGFPALNVDVLADTIALLAASALYSSCVSWTILYDMIYAHMDVKDDAAAGIKSIALKHKHNTKAILSALAAAQVGFLAVAGVAVNAGPIFFIGSCGSAVASLATMIWKVKLSDDGICWWWFKNGCWITGGGITLGFQERLFVILQLLGQHLDLTDTIRSRPLQDPSYFHSILIKASPFYILTMAARIATTPISRCFPRPRVALHSRPSSFLNPLPLQIRLLSDATRAAIDKAVGSAPVVLFMKGTPETPQCGFSRASIQILGLQGVDPKKFTAFNVLEDPELRQGIKEYSDWPTIPQMYLDKEFIGGCDILMSMHQNGELAKLLEEKGVLVPAEGESDVEK</sequence>
<feature type="transmembrane region" description="Helical" evidence="16">
    <location>
        <begin position="234"/>
        <end position="251"/>
    </location>
</feature>
<evidence type="ECO:0000256" key="12">
    <source>
        <dbReference type="ARBA" id="ARBA00023136"/>
    </source>
</evidence>
<feature type="compositionally biased region" description="Low complexity" evidence="17">
    <location>
        <begin position="86"/>
        <end position="97"/>
    </location>
</feature>
<dbReference type="Proteomes" id="UP000242814">
    <property type="component" value="Unassembled WGS sequence"/>
</dbReference>
<dbReference type="EC" id="2.5.1.39" evidence="16"/>
<evidence type="ECO:0000256" key="7">
    <source>
        <dbReference type="ARBA" id="ARBA00022714"/>
    </source>
</evidence>
<dbReference type="PANTHER" id="PTHR11048:SF28">
    <property type="entry name" value="4-HYDROXYBENZOATE POLYPRENYLTRANSFERASE, MITOCHONDRIAL"/>
    <property type="match status" value="1"/>
</dbReference>
<dbReference type="InterPro" id="IPR030470">
    <property type="entry name" value="UbiA_prenylTrfase_CS"/>
</dbReference>
<dbReference type="GO" id="GO:0051537">
    <property type="term" value="F:2 iron, 2 sulfur cluster binding"/>
    <property type="evidence" value="ECO:0007669"/>
    <property type="project" value="UniProtKB-KW"/>
</dbReference>
<keyword evidence="16" id="KW-0831">Ubiquinone biosynthesis</keyword>
<dbReference type="EMBL" id="LZYO01000229">
    <property type="protein sequence ID" value="ODH24691.1"/>
    <property type="molecule type" value="Genomic_DNA"/>
</dbReference>
<comment type="similarity">
    <text evidence="4 16">Belongs to the UbiA prenyltransferase family.</text>
</comment>
<feature type="region of interest" description="Disordered" evidence="17">
    <location>
        <begin position="72"/>
        <end position="100"/>
    </location>
</feature>
<dbReference type="GO" id="GO:0015036">
    <property type="term" value="F:disulfide oxidoreductase activity"/>
    <property type="evidence" value="ECO:0007669"/>
    <property type="project" value="UniProtKB-ARBA"/>
</dbReference>
<reference evidence="19 20" key="1">
    <citation type="submission" date="2016-06" db="EMBL/GenBank/DDBJ databases">
        <authorList>
            <person name="Kjaerup R.B."/>
            <person name="Dalgaard T.S."/>
            <person name="Juul-Madsen H.R."/>
        </authorList>
    </citation>
    <scope>NUCLEOTIDE SEQUENCE [LARGE SCALE GENOMIC DNA]</scope>
    <source>
        <strain evidence="19 20">Pb300</strain>
    </source>
</reference>
<keyword evidence="9 16" id="KW-1133">Transmembrane helix</keyword>
<feature type="transmembrane region" description="Helical" evidence="16">
    <location>
        <begin position="260"/>
        <end position="279"/>
    </location>
</feature>
<evidence type="ECO:0000256" key="16">
    <source>
        <dbReference type="HAMAP-Rule" id="MF_03189"/>
    </source>
</evidence>
<evidence type="ECO:0000256" key="10">
    <source>
        <dbReference type="ARBA" id="ARBA00023004"/>
    </source>
</evidence>
<dbReference type="InterPro" id="IPR044878">
    <property type="entry name" value="UbiA_sf"/>
</dbReference>
<dbReference type="VEuPathDB" id="FungiDB:PADG_05183"/>
<dbReference type="PROSITE" id="PS51354">
    <property type="entry name" value="GLUTAREDOXIN_2"/>
    <property type="match status" value="1"/>
</dbReference>
<dbReference type="Gene3D" id="3.40.30.10">
    <property type="entry name" value="Glutaredoxin"/>
    <property type="match status" value="1"/>
</dbReference>
<dbReference type="InterPro" id="IPR033658">
    <property type="entry name" value="GRX_PICOT-like"/>
</dbReference>
<dbReference type="Pfam" id="PF00462">
    <property type="entry name" value="Glutaredoxin"/>
    <property type="match status" value="1"/>
</dbReference>
<dbReference type="VEuPathDB" id="FungiDB:PADG_05182"/>
<keyword evidence="11" id="KW-0411">Iron-sulfur</keyword>
<comment type="pathway">
    <text evidence="16">Cofactor biosynthesis; ubiquinone biosynthesis.</text>
</comment>
<keyword evidence="10" id="KW-0408">Iron</keyword>
<protein>
    <recommendedName>
        <fullName evidence="16">4-hydroxybenzoate polyprenyltransferase, mitochondrial</fullName>
        <shortName evidence="16">4-HB polyprenyltransferase</shortName>
        <ecNumber evidence="16">2.5.1.39</ecNumber>
    </recommendedName>
    <alternativeName>
        <fullName evidence="16">Para-hydroxybenzoate--polyprenyltransferase</fullName>
        <shortName evidence="16">PHB:PPT</shortName>
        <shortName evidence="16">PHB:polyprenyltransferase</shortName>
    </alternativeName>
</protein>
<dbReference type="FunFam" id="3.40.30.10:FF:000005">
    <property type="entry name" value="Glutaredoxin 5"/>
    <property type="match status" value="1"/>
</dbReference>
<dbReference type="InterPro" id="IPR004480">
    <property type="entry name" value="Monothiol_GRX-rel"/>
</dbReference>
<dbReference type="InterPro" id="IPR036249">
    <property type="entry name" value="Thioredoxin-like_sf"/>
</dbReference>
<comment type="cofactor">
    <cofactor evidence="1 16">
        <name>Mg(2+)</name>
        <dbReference type="ChEBI" id="CHEBI:18420"/>
    </cofactor>
</comment>
<dbReference type="FunFam" id="1.10.357.140:FF:000003">
    <property type="entry name" value="4-hydroxybenzoate polyprenyltransferase, mitochondrial"/>
    <property type="match status" value="1"/>
</dbReference>
<evidence type="ECO:0000256" key="4">
    <source>
        <dbReference type="ARBA" id="ARBA00005985"/>
    </source>
</evidence>
<proteinExistence type="inferred from homology"/>
<dbReference type="VEuPathDB" id="FungiDB:PABG_07220"/>
<gene>
    <name evidence="19" type="ORF">ACO22_05280</name>
</gene>
<name>A0A1D2JAS0_PARBR</name>
<dbReference type="GO" id="GO:0046872">
    <property type="term" value="F:metal ion binding"/>
    <property type="evidence" value="ECO:0007669"/>
    <property type="project" value="UniProtKB-KW"/>
</dbReference>
<feature type="domain" description="Glutaredoxin" evidence="18">
    <location>
        <begin position="509"/>
        <end position="576"/>
    </location>
</feature>
<evidence type="ECO:0000313" key="19">
    <source>
        <dbReference type="EMBL" id="ODH24691.1"/>
    </source>
</evidence>
<accession>A0A1D2JAS0</accession>
<organism evidence="19 20">
    <name type="scientific">Paracoccidioides brasiliensis</name>
    <dbReference type="NCBI Taxonomy" id="121759"/>
    <lineage>
        <taxon>Eukaryota</taxon>
        <taxon>Fungi</taxon>
        <taxon>Dikarya</taxon>
        <taxon>Ascomycota</taxon>
        <taxon>Pezizomycotina</taxon>
        <taxon>Eurotiomycetes</taxon>
        <taxon>Eurotiomycetidae</taxon>
        <taxon>Onygenales</taxon>
        <taxon>Ajellomycetaceae</taxon>
        <taxon>Paracoccidioides</taxon>
    </lineage>
</organism>
<keyword evidence="16" id="KW-0999">Mitochondrion inner membrane</keyword>
<comment type="subcellular location">
    <subcellularLocation>
        <location evidence="2 16">Mitochondrion inner membrane</location>
        <topology evidence="2 16">Multi-pass membrane protein</topology>
        <orientation evidence="2 16">Matrix side</orientation>
    </subcellularLocation>
</comment>
<dbReference type="InterPro" id="IPR000537">
    <property type="entry name" value="UbiA_prenyltransferase"/>
</dbReference>
<dbReference type="CDD" id="cd13959">
    <property type="entry name" value="PT_UbiA_COQ2"/>
    <property type="match status" value="1"/>
</dbReference>
<dbReference type="PANTHER" id="PTHR11048">
    <property type="entry name" value="PRENYLTRANSFERASES"/>
    <property type="match status" value="1"/>
</dbReference>
<dbReference type="UniPathway" id="UPA00213"/>
<keyword evidence="7" id="KW-0001">2Fe-2S</keyword>
<evidence type="ECO:0000256" key="6">
    <source>
        <dbReference type="ARBA" id="ARBA00022692"/>
    </source>
</evidence>
<dbReference type="NCBIfam" id="TIGR00365">
    <property type="entry name" value="Grx4 family monothiol glutaredoxin"/>
    <property type="match status" value="1"/>
</dbReference>
<dbReference type="AlphaFoldDB" id="A0A1D2JAS0"/>
<dbReference type="Pfam" id="PF01040">
    <property type="entry name" value="UbiA"/>
    <property type="match status" value="1"/>
</dbReference>
<evidence type="ECO:0000256" key="8">
    <source>
        <dbReference type="ARBA" id="ARBA00022723"/>
    </source>
</evidence>
<evidence type="ECO:0000256" key="2">
    <source>
        <dbReference type="ARBA" id="ARBA00004292"/>
    </source>
</evidence>
<evidence type="ECO:0000256" key="11">
    <source>
        <dbReference type="ARBA" id="ARBA00023014"/>
    </source>
</evidence>
<dbReference type="UniPathway" id="UPA00232"/>
<dbReference type="CDD" id="cd03028">
    <property type="entry name" value="GRX_PICOT_like"/>
    <property type="match status" value="1"/>
</dbReference>
<dbReference type="GO" id="GO:0044571">
    <property type="term" value="P:[2Fe-2S] cluster assembly"/>
    <property type="evidence" value="ECO:0007669"/>
    <property type="project" value="UniProtKB-ARBA"/>
</dbReference>
<evidence type="ECO:0000313" key="20">
    <source>
        <dbReference type="Proteomes" id="UP000242814"/>
    </source>
</evidence>
<evidence type="ECO:0000256" key="14">
    <source>
        <dbReference type="ARBA" id="ARBA00052313"/>
    </source>
</evidence>